<proteinExistence type="predicted"/>
<evidence type="ECO:0000313" key="2">
    <source>
        <dbReference type="Proteomes" id="UP000604046"/>
    </source>
</evidence>
<reference evidence="1" key="1">
    <citation type="submission" date="2021-02" db="EMBL/GenBank/DDBJ databases">
        <authorList>
            <person name="Dougan E. K."/>
            <person name="Rhodes N."/>
            <person name="Thang M."/>
            <person name="Chan C."/>
        </authorList>
    </citation>
    <scope>NUCLEOTIDE SEQUENCE</scope>
</reference>
<dbReference type="AlphaFoldDB" id="A0A812PDN7"/>
<sequence length="194" mass="22300">MLAEDGCKADEEFLCVKFEAWHENYGELDKVVQQLLPQSQHPRLNWPLWFLGNYTTSGPHVDAMFGSVNAYFMAHGAKSVRILTRAATERLPVHYKDDYLFPLDSSELPNYPSYECTLKENTMLFFSNSACLHTFENLPGPQPRALSLRLKYTGHVHPLIIETAMYSWDYVEHVSSLLRNVATKGKLLRTQFVK</sequence>
<name>A0A812PDN7_9DINO</name>
<protein>
    <submittedName>
        <fullName evidence="1">Uncharacterized protein</fullName>
    </submittedName>
</protein>
<dbReference type="Proteomes" id="UP000604046">
    <property type="component" value="Unassembled WGS sequence"/>
</dbReference>
<accession>A0A812PDN7</accession>
<keyword evidence="2" id="KW-1185">Reference proteome</keyword>
<comment type="caution">
    <text evidence="1">The sequence shown here is derived from an EMBL/GenBank/DDBJ whole genome shotgun (WGS) entry which is preliminary data.</text>
</comment>
<gene>
    <name evidence="1" type="ORF">SNAT2548_LOCUS18229</name>
</gene>
<organism evidence="1 2">
    <name type="scientific">Symbiodinium natans</name>
    <dbReference type="NCBI Taxonomy" id="878477"/>
    <lineage>
        <taxon>Eukaryota</taxon>
        <taxon>Sar</taxon>
        <taxon>Alveolata</taxon>
        <taxon>Dinophyceae</taxon>
        <taxon>Suessiales</taxon>
        <taxon>Symbiodiniaceae</taxon>
        <taxon>Symbiodinium</taxon>
    </lineage>
</organism>
<dbReference type="Gene3D" id="2.60.120.650">
    <property type="entry name" value="Cupin"/>
    <property type="match status" value="1"/>
</dbReference>
<dbReference type="SUPFAM" id="SSF51197">
    <property type="entry name" value="Clavaminate synthase-like"/>
    <property type="match status" value="1"/>
</dbReference>
<dbReference type="EMBL" id="CAJNDS010002138">
    <property type="protein sequence ID" value="CAE7347343.1"/>
    <property type="molecule type" value="Genomic_DNA"/>
</dbReference>
<evidence type="ECO:0000313" key="1">
    <source>
        <dbReference type="EMBL" id="CAE7347343.1"/>
    </source>
</evidence>